<evidence type="ECO:0000313" key="2">
    <source>
        <dbReference type="Proteomes" id="UP000053676"/>
    </source>
</evidence>
<proteinExistence type="predicted"/>
<sequence>MPVFYGNSARLSLLSSFSSVEVRSQRTAEMCKYKFTTSPIPSRYLCVCCTTLEEPITSLCLLRIEVVCL</sequence>
<protein>
    <submittedName>
        <fullName evidence="1">Uncharacterized protein</fullName>
    </submittedName>
</protein>
<dbReference type="KEGG" id="nai:NECAME_16152"/>
<dbReference type="Proteomes" id="UP000053676">
    <property type="component" value="Unassembled WGS sequence"/>
</dbReference>
<feature type="non-terminal residue" evidence="1">
    <location>
        <position position="69"/>
    </location>
</feature>
<keyword evidence="2" id="KW-1185">Reference proteome</keyword>
<dbReference type="CTD" id="25356178"/>
<dbReference type="EMBL" id="KI657495">
    <property type="protein sequence ID" value="ETN86762.1"/>
    <property type="molecule type" value="Genomic_DNA"/>
</dbReference>
<gene>
    <name evidence="1" type="ORF">NECAME_16152</name>
</gene>
<evidence type="ECO:0000313" key="1">
    <source>
        <dbReference type="EMBL" id="ETN86762.1"/>
    </source>
</evidence>
<dbReference type="GeneID" id="25356178"/>
<name>W2U0E7_NECAM</name>
<dbReference type="AlphaFoldDB" id="W2U0E7"/>
<organism evidence="1 2">
    <name type="scientific">Necator americanus</name>
    <name type="common">Human hookworm</name>
    <dbReference type="NCBI Taxonomy" id="51031"/>
    <lineage>
        <taxon>Eukaryota</taxon>
        <taxon>Metazoa</taxon>
        <taxon>Ecdysozoa</taxon>
        <taxon>Nematoda</taxon>
        <taxon>Chromadorea</taxon>
        <taxon>Rhabditida</taxon>
        <taxon>Rhabditina</taxon>
        <taxon>Rhabditomorpha</taxon>
        <taxon>Strongyloidea</taxon>
        <taxon>Ancylostomatidae</taxon>
        <taxon>Bunostominae</taxon>
        <taxon>Necator</taxon>
    </lineage>
</organism>
<reference evidence="2" key="1">
    <citation type="journal article" date="2014" name="Nat. Genet.">
        <title>Genome of the human hookworm Necator americanus.</title>
        <authorList>
            <person name="Tang Y.T."/>
            <person name="Gao X."/>
            <person name="Rosa B.A."/>
            <person name="Abubucker S."/>
            <person name="Hallsworth-Pepin K."/>
            <person name="Martin J."/>
            <person name="Tyagi R."/>
            <person name="Heizer E."/>
            <person name="Zhang X."/>
            <person name="Bhonagiri-Palsikar V."/>
            <person name="Minx P."/>
            <person name="Warren W.C."/>
            <person name="Wang Q."/>
            <person name="Zhan B."/>
            <person name="Hotez P.J."/>
            <person name="Sternberg P.W."/>
            <person name="Dougall A."/>
            <person name="Gaze S.T."/>
            <person name="Mulvenna J."/>
            <person name="Sotillo J."/>
            <person name="Ranganathan S."/>
            <person name="Rabelo E.M."/>
            <person name="Wilson R.K."/>
            <person name="Felgner P.L."/>
            <person name="Bethony J."/>
            <person name="Hawdon J.M."/>
            <person name="Gasser R.B."/>
            <person name="Loukas A."/>
            <person name="Mitreva M."/>
        </authorList>
    </citation>
    <scope>NUCLEOTIDE SEQUENCE [LARGE SCALE GENOMIC DNA]</scope>
</reference>
<accession>W2U0E7</accession>